<comment type="caution">
    <text evidence="2">The sequence shown here is derived from an EMBL/GenBank/DDBJ whole genome shotgun (WGS) entry which is preliminary data.</text>
</comment>
<dbReference type="RefSeq" id="WP_201362257.1">
    <property type="nucleotide sequence ID" value="NZ_BNJJ01000006.1"/>
</dbReference>
<evidence type="ECO:0000256" key="1">
    <source>
        <dbReference type="SAM" id="Phobius"/>
    </source>
</evidence>
<reference evidence="2 3" key="1">
    <citation type="journal article" date="2021" name="Int. J. Syst. Evol. Microbiol.">
        <title>Reticulibacter mediterranei gen. nov., sp. nov., within the new family Reticulibacteraceae fam. nov., and Ktedonospora formicarum gen. nov., sp. nov., Ktedonobacter robiniae sp. nov., Dictyobacter formicarum sp. nov. and Dictyobacter arantiisoli sp. nov., belonging to the class Ktedonobacteria.</title>
        <authorList>
            <person name="Yabe S."/>
            <person name="Zheng Y."/>
            <person name="Wang C.M."/>
            <person name="Sakai Y."/>
            <person name="Abe K."/>
            <person name="Yokota A."/>
            <person name="Donadio S."/>
            <person name="Cavaletti L."/>
            <person name="Monciardini P."/>
        </authorList>
    </citation>
    <scope>NUCLEOTIDE SEQUENCE [LARGE SCALE GENOMIC DNA]</scope>
    <source>
        <strain evidence="2 3">SOSP1-9</strain>
    </source>
</reference>
<feature type="transmembrane region" description="Helical" evidence="1">
    <location>
        <begin position="34"/>
        <end position="58"/>
    </location>
</feature>
<evidence type="ECO:0000313" key="3">
    <source>
        <dbReference type="Proteomes" id="UP000635565"/>
    </source>
</evidence>
<name>A0ABQ3VG19_9CHLR</name>
<feature type="transmembrane region" description="Helical" evidence="1">
    <location>
        <begin position="79"/>
        <end position="97"/>
    </location>
</feature>
<keyword evidence="1" id="KW-0812">Transmembrane</keyword>
<keyword evidence="1" id="KW-0472">Membrane</keyword>
<proteinExistence type="predicted"/>
<dbReference type="Proteomes" id="UP000635565">
    <property type="component" value="Unassembled WGS sequence"/>
</dbReference>
<sequence length="166" mass="18674">MSLKDPGARILYLVMLCSLLVVIAASILHQIGLLFFLMFIGYGILMLLLGGPLIFEGVKELRAARKNGEKVAWQSNRHFLKGLSLVFPFAFLSITSASRPSVFFQWSNLGIIFDIIGYVVAIVFLFPALVLLFVFYIGTMRYILNTPHPYAQYIQNAFAEEQSSDE</sequence>
<gene>
    <name evidence="2" type="ORF">KSZ_26570</name>
</gene>
<dbReference type="EMBL" id="BNJJ01000006">
    <property type="protein sequence ID" value="GHO84651.1"/>
    <property type="molecule type" value="Genomic_DNA"/>
</dbReference>
<protein>
    <submittedName>
        <fullName evidence="2">Uncharacterized protein</fullName>
    </submittedName>
</protein>
<accession>A0ABQ3VG19</accession>
<evidence type="ECO:0000313" key="2">
    <source>
        <dbReference type="EMBL" id="GHO84651.1"/>
    </source>
</evidence>
<feature type="transmembrane region" description="Helical" evidence="1">
    <location>
        <begin position="109"/>
        <end position="137"/>
    </location>
</feature>
<feature type="transmembrane region" description="Helical" evidence="1">
    <location>
        <begin position="10"/>
        <end position="28"/>
    </location>
</feature>
<keyword evidence="3" id="KW-1185">Reference proteome</keyword>
<organism evidence="2 3">
    <name type="scientific">Dictyobacter formicarum</name>
    <dbReference type="NCBI Taxonomy" id="2778368"/>
    <lineage>
        <taxon>Bacteria</taxon>
        <taxon>Bacillati</taxon>
        <taxon>Chloroflexota</taxon>
        <taxon>Ktedonobacteria</taxon>
        <taxon>Ktedonobacterales</taxon>
        <taxon>Dictyobacteraceae</taxon>
        <taxon>Dictyobacter</taxon>
    </lineage>
</organism>
<keyword evidence="1" id="KW-1133">Transmembrane helix</keyword>